<keyword evidence="5" id="KW-0833">Ubl conjugation pathway</keyword>
<dbReference type="GO" id="GO:0061630">
    <property type="term" value="F:ubiquitin protein ligase activity"/>
    <property type="evidence" value="ECO:0007669"/>
    <property type="project" value="UniProtKB-EC"/>
</dbReference>
<dbReference type="InterPro" id="IPR003613">
    <property type="entry name" value="Ubox_domain"/>
</dbReference>
<accession>A0A9W8BC78</accession>
<dbReference type="InterPro" id="IPR013083">
    <property type="entry name" value="Znf_RING/FYVE/PHD"/>
</dbReference>
<keyword evidence="12" id="KW-1185">Reference proteome</keyword>
<gene>
    <name evidence="11" type="ORF">H4R34_001035</name>
</gene>
<dbReference type="CDD" id="cd16654">
    <property type="entry name" value="RING-Ubox_CHIP"/>
    <property type="match status" value="1"/>
</dbReference>
<dbReference type="Pfam" id="PF04564">
    <property type="entry name" value="U-box"/>
    <property type="match status" value="1"/>
</dbReference>
<comment type="catalytic activity">
    <reaction evidence="1">
        <text>S-ubiquitinyl-[E2 ubiquitin-conjugating enzyme]-L-cysteine + [acceptor protein]-L-lysine = [E2 ubiquitin-conjugating enzyme]-L-cysteine + N(6)-ubiquitinyl-[acceptor protein]-L-lysine.</text>
        <dbReference type="EC" id="2.3.2.27"/>
    </reaction>
</comment>
<dbReference type="GO" id="GO:0045862">
    <property type="term" value="P:positive regulation of proteolysis"/>
    <property type="evidence" value="ECO:0007669"/>
    <property type="project" value="TreeGrafter"/>
</dbReference>
<dbReference type="PANTHER" id="PTHR46803">
    <property type="entry name" value="E3 UBIQUITIN-PROTEIN LIGASE CHIP"/>
    <property type="match status" value="1"/>
</dbReference>
<dbReference type="InterPro" id="IPR019734">
    <property type="entry name" value="TPR_rpt"/>
</dbReference>
<keyword evidence="6 9" id="KW-0802">TPR repeat</keyword>
<feature type="repeat" description="TPR" evidence="9">
    <location>
        <begin position="5"/>
        <end position="38"/>
    </location>
</feature>
<dbReference type="PROSITE" id="PS51698">
    <property type="entry name" value="U_BOX"/>
    <property type="match status" value="1"/>
</dbReference>
<evidence type="ECO:0000256" key="4">
    <source>
        <dbReference type="ARBA" id="ARBA00022737"/>
    </source>
</evidence>
<protein>
    <recommendedName>
        <fullName evidence="7">E3 ubiquitin-protein ligase CHIP</fullName>
        <ecNumber evidence="2">2.3.2.27</ecNumber>
    </recommendedName>
    <alternativeName>
        <fullName evidence="8">RING-type E3 ubiquitin transferase CHIP</fullName>
    </alternativeName>
</protein>
<dbReference type="Gene3D" id="1.25.40.10">
    <property type="entry name" value="Tetratricopeptide repeat domain"/>
    <property type="match status" value="1"/>
</dbReference>
<evidence type="ECO:0000256" key="2">
    <source>
        <dbReference type="ARBA" id="ARBA00012483"/>
    </source>
</evidence>
<dbReference type="GO" id="GO:0006515">
    <property type="term" value="P:protein quality control for misfolded or incompletely synthesized proteins"/>
    <property type="evidence" value="ECO:0007669"/>
    <property type="project" value="TreeGrafter"/>
</dbReference>
<dbReference type="AlphaFoldDB" id="A0A9W8BC78"/>
<dbReference type="OrthoDB" id="629492at2759"/>
<keyword evidence="4" id="KW-0677">Repeat</keyword>
<sequence>MSELANSYKQQGNAFFAQQRYAEAISAYSQAIDRSGAEYQSPHGCIIYQPSFMLSQGQALGHDKTRLPVAIACLKKAYQLSLSQNTPSTFSSSIVAKILATKKQHWEVQEEQRVLRQSELLQYVKGLVASDFARKRQVLVTGDPTSQGMDEAQQHLLESIDDEKASSIGLVETIFAQANENLARLFGQRRDRQKREVPEYFIDQLSFEIMYDPVITPSGISYERSQLIEHLQKIGNFDPLTRHPMTENDIVPNRALREAAEAFVA</sequence>
<dbReference type="Proteomes" id="UP001151582">
    <property type="component" value="Unassembled WGS sequence"/>
</dbReference>
<dbReference type="GO" id="GO:0051087">
    <property type="term" value="F:protein-folding chaperone binding"/>
    <property type="evidence" value="ECO:0007669"/>
    <property type="project" value="TreeGrafter"/>
</dbReference>
<evidence type="ECO:0000313" key="12">
    <source>
        <dbReference type="Proteomes" id="UP001151582"/>
    </source>
</evidence>
<dbReference type="SMART" id="SM00028">
    <property type="entry name" value="TPR"/>
    <property type="match status" value="1"/>
</dbReference>
<keyword evidence="3" id="KW-0808">Transferase</keyword>
<dbReference type="InterPro" id="IPR011990">
    <property type="entry name" value="TPR-like_helical_dom_sf"/>
</dbReference>
<dbReference type="SUPFAM" id="SSF57850">
    <property type="entry name" value="RING/U-box"/>
    <property type="match status" value="1"/>
</dbReference>
<feature type="domain" description="U-box" evidence="10">
    <location>
        <begin position="196"/>
        <end position="265"/>
    </location>
</feature>
<dbReference type="SUPFAM" id="SSF48452">
    <property type="entry name" value="TPR-like"/>
    <property type="match status" value="1"/>
</dbReference>
<comment type="caution">
    <text evidence="11">The sequence shown here is derived from an EMBL/GenBank/DDBJ whole genome shotgun (WGS) entry which is preliminary data.</text>
</comment>
<dbReference type="GO" id="GO:0005737">
    <property type="term" value="C:cytoplasm"/>
    <property type="evidence" value="ECO:0007669"/>
    <property type="project" value="TreeGrafter"/>
</dbReference>
<evidence type="ECO:0000313" key="11">
    <source>
        <dbReference type="EMBL" id="KAJ1983844.1"/>
    </source>
</evidence>
<evidence type="ECO:0000256" key="8">
    <source>
        <dbReference type="ARBA" id="ARBA00044543"/>
    </source>
</evidence>
<dbReference type="GO" id="GO:0043161">
    <property type="term" value="P:proteasome-mediated ubiquitin-dependent protein catabolic process"/>
    <property type="evidence" value="ECO:0007669"/>
    <property type="project" value="TreeGrafter"/>
</dbReference>
<dbReference type="PROSITE" id="PS50005">
    <property type="entry name" value="TPR"/>
    <property type="match status" value="1"/>
</dbReference>
<name>A0A9W8BC78_9FUNG</name>
<dbReference type="SMART" id="SM00504">
    <property type="entry name" value="Ubox"/>
    <property type="match status" value="1"/>
</dbReference>
<evidence type="ECO:0000256" key="3">
    <source>
        <dbReference type="ARBA" id="ARBA00022679"/>
    </source>
</evidence>
<reference evidence="11" key="1">
    <citation type="submission" date="2022-07" db="EMBL/GenBank/DDBJ databases">
        <title>Phylogenomic reconstructions and comparative analyses of Kickxellomycotina fungi.</title>
        <authorList>
            <person name="Reynolds N.K."/>
            <person name="Stajich J.E."/>
            <person name="Barry K."/>
            <person name="Grigoriev I.V."/>
            <person name="Crous P."/>
            <person name="Smith M.E."/>
        </authorList>
    </citation>
    <scope>NUCLEOTIDE SEQUENCE</scope>
    <source>
        <strain evidence="11">RSA 567</strain>
    </source>
</reference>
<evidence type="ECO:0000256" key="1">
    <source>
        <dbReference type="ARBA" id="ARBA00000900"/>
    </source>
</evidence>
<evidence type="ECO:0000259" key="10">
    <source>
        <dbReference type="PROSITE" id="PS51698"/>
    </source>
</evidence>
<dbReference type="GO" id="GO:0000209">
    <property type="term" value="P:protein polyubiquitination"/>
    <property type="evidence" value="ECO:0007669"/>
    <property type="project" value="TreeGrafter"/>
</dbReference>
<dbReference type="EMBL" id="JANBQB010000039">
    <property type="protein sequence ID" value="KAJ1983844.1"/>
    <property type="molecule type" value="Genomic_DNA"/>
</dbReference>
<dbReference type="EC" id="2.3.2.27" evidence="2"/>
<dbReference type="Gene3D" id="3.30.40.10">
    <property type="entry name" value="Zinc/RING finger domain, C3HC4 (zinc finger)"/>
    <property type="match status" value="1"/>
</dbReference>
<dbReference type="PANTHER" id="PTHR46803:SF2">
    <property type="entry name" value="E3 UBIQUITIN-PROTEIN LIGASE CHIP"/>
    <property type="match status" value="1"/>
</dbReference>
<dbReference type="InterPro" id="IPR041312">
    <property type="entry name" value="CHIP_TPR_N"/>
</dbReference>
<evidence type="ECO:0000256" key="6">
    <source>
        <dbReference type="ARBA" id="ARBA00022803"/>
    </source>
</evidence>
<organism evidence="11 12">
    <name type="scientific">Dimargaris verticillata</name>
    <dbReference type="NCBI Taxonomy" id="2761393"/>
    <lineage>
        <taxon>Eukaryota</taxon>
        <taxon>Fungi</taxon>
        <taxon>Fungi incertae sedis</taxon>
        <taxon>Zoopagomycota</taxon>
        <taxon>Kickxellomycotina</taxon>
        <taxon>Dimargaritomycetes</taxon>
        <taxon>Dimargaritales</taxon>
        <taxon>Dimargaritaceae</taxon>
        <taxon>Dimargaris</taxon>
    </lineage>
</organism>
<dbReference type="InterPro" id="IPR045202">
    <property type="entry name" value="CHIP_RING-Ubox"/>
</dbReference>
<dbReference type="GO" id="GO:0071218">
    <property type="term" value="P:cellular response to misfolded protein"/>
    <property type="evidence" value="ECO:0007669"/>
    <property type="project" value="TreeGrafter"/>
</dbReference>
<evidence type="ECO:0000256" key="9">
    <source>
        <dbReference type="PROSITE-ProRule" id="PRU00339"/>
    </source>
</evidence>
<proteinExistence type="predicted"/>
<evidence type="ECO:0000256" key="7">
    <source>
        <dbReference type="ARBA" id="ARBA00044534"/>
    </source>
</evidence>
<dbReference type="Pfam" id="PF18391">
    <property type="entry name" value="CHIP_TPR_N"/>
    <property type="match status" value="1"/>
</dbReference>
<evidence type="ECO:0000256" key="5">
    <source>
        <dbReference type="ARBA" id="ARBA00022786"/>
    </source>
</evidence>
<dbReference type="Gene3D" id="6.10.140.2020">
    <property type="match status" value="1"/>
</dbReference>
<feature type="non-terminal residue" evidence="11">
    <location>
        <position position="265"/>
    </location>
</feature>